<dbReference type="PIRSF" id="PIRSF005644">
    <property type="entry name" value="Hdrgns_mtr_HypE"/>
    <property type="match status" value="1"/>
</dbReference>
<dbReference type="Gene3D" id="3.90.650.10">
    <property type="entry name" value="PurM-like C-terminal domain"/>
    <property type="match status" value="1"/>
</dbReference>
<dbReference type="STRING" id="474960.SAMN05216180_1436"/>
<feature type="domain" description="PurM-like N-terminal" evidence="2">
    <location>
        <begin position="37"/>
        <end position="149"/>
    </location>
</feature>
<keyword evidence="5" id="KW-1185">Reference proteome</keyword>
<dbReference type="InterPro" id="IPR036676">
    <property type="entry name" value="PurM-like_C_sf"/>
</dbReference>
<dbReference type="RefSeq" id="WP_092753064.1">
    <property type="nucleotide sequence ID" value="NZ_FOCG01000001.1"/>
</dbReference>
<dbReference type="InterPro" id="IPR016188">
    <property type="entry name" value="PurM-like_N"/>
</dbReference>
<feature type="domain" description="PurM-like C-terminal" evidence="3">
    <location>
        <begin position="160"/>
        <end position="302"/>
    </location>
</feature>
<dbReference type="NCBIfam" id="TIGR02124">
    <property type="entry name" value="hypE"/>
    <property type="match status" value="1"/>
</dbReference>
<dbReference type="CDD" id="cd02197">
    <property type="entry name" value="HypE"/>
    <property type="match status" value="1"/>
</dbReference>
<dbReference type="SUPFAM" id="SSF55326">
    <property type="entry name" value="PurM N-terminal domain-like"/>
    <property type="match status" value="1"/>
</dbReference>
<dbReference type="OrthoDB" id="9801934at2"/>
<comment type="similarity">
    <text evidence="1">Belongs to the HypE family.</text>
</comment>
<proteinExistence type="inferred from homology"/>
<dbReference type="InterPro" id="IPR036921">
    <property type="entry name" value="PurM-like_N_sf"/>
</dbReference>
<dbReference type="InterPro" id="IPR011854">
    <property type="entry name" value="HypE"/>
</dbReference>
<name>A0A1H8AMP0_9FIRM</name>
<dbReference type="PANTHER" id="PTHR30303">
    <property type="entry name" value="HYDROGENASE ISOENZYMES FORMATION PROTEIN HYPE"/>
    <property type="match status" value="1"/>
</dbReference>
<dbReference type="SUPFAM" id="SSF56042">
    <property type="entry name" value="PurM C-terminal domain-like"/>
    <property type="match status" value="1"/>
</dbReference>
<reference evidence="4 5" key="1">
    <citation type="submission" date="2016-10" db="EMBL/GenBank/DDBJ databases">
        <authorList>
            <person name="de Groot N.N."/>
        </authorList>
    </citation>
    <scope>NUCLEOTIDE SEQUENCE [LARGE SCALE GENOMIC DNA]</scope>
    <source>
        <strain evidence="4 5">CGMCC 1.5070</strain>
    </source>
</reference>
<dbReference type="InterPro" id="IPR010918">
    <property type="entry name" value="PurM-like_C_dom"/>
</dbReference>
<evidence type="ECO:0000259" key="3">
    <source>
        <dbReference type="Pfam" id="PF02769"/>
    </source>
</evidence>
<dbReference type="AlphaFoldDB" id="A0A1H8AMP0"/>
<protein>
    <submittedName>
        <fullName evidence="4">Hydrogenase maturation protein, carbamoyl dehydratase HypE</fullName>
    </submittedName>
</protein>
<dbReference type="Pfam" id="PF00586">
    <property type="entry name" value="AIRS"/>
    <property type="match status" value="1"/>
</dbReference>
<evidence type="ECO:0000259" key="2">
    <source>
        <dbReference type="Pfam" id="PF00586"/>
    </source>
</evidence>
<evidence type="ECO:0000256" key="1">
    <source>
        <dbReference type="ARBA" id="ARBA00006243"/>
    </source>
</evidence>
<dbReference type="GO" id="GO:0051604">
    <property type="term" value="P:protein maturation"/>
    <property type="evidence" value="ECO:0007669"/>
    <property type="project" value="TreeGrafter"/>
</dbReference>
<dbReference type="Pfam" id="PF02769">
    <property type="entry name" value="AIRS_C"/>
    <property type="match status" value="1"/>
</dbReference>
<organism evidence="4 5">
    <name type="scientific">Hydrogenoanaerobacterium saccharovorans</name>
    <dbReference type="NCBI Taxonomy" id="474960"/>
    <lineage>
        <taxon>Bacteria</taxon>
        <taxon>Bacillati</taxon>
        <taxon>Bacillota</taxon>
        <taxon>Clostridia</taxon>
        <taxon>Eubacteriales</taxon>
        <taxon>Oscillospiraceae</taxon>
        <taxon>Hydrogenoanaerobacterium</taxon>
    </lineage>
</organism>
<evidence type="ECO:0000313" key="4">
    <source>
        <dbReference type="EMBL" id="SEM72025.1"/>
    </source>
</evidence>
<gene>
    <name evidence="4" type="ORF">SAMN05216180_1436</name>
</gene>
<dbReference type="Gene3D" id="3.30.1330.10">
    <property type="entry name" value="PurM-like, N-terminal domain"/>
    <property type="match status" value="1"/>
</dbReference>
<sequence>MDKRITLRHGDGGLQTNKLIRNIFYKHFDNEILTGYQDSAIFQMEAGRLAYTTDSFVVKPIFFPGGDIGKLAVCGTVNDLAAAGAVPLYLSAGFVIEEGFEIEKLDMIAKSMSDICKKVGAKIVAGDTKVVEKGLVDGVYINTSGIGRVHEFFNPRHITSGDEIILTGTIGEHGTTILLERNDLRLQGDFKSDCNPLSEIIYELGDSIKYVKLMRDPTRGGVANALCEISESHNIGAIIEEEKLQIRSAVKSVHELLGTDPLYFASEGRMILVVEKGFGTNILNMINTLDNCHNSRIIGKFDKSYSKVCLRTSLGGERILTMLENQMISRIC</sequence>
<dbReference type="PANTHER" id="PTHR30303:SF0">
    <property type="entry name" value="CARBAMOYL DEHYDRATASE HYPE"/>
    <property type="match status" value="1"/>
</dbReference>
<dbReference type="Proteomes" id="UP000199158">
    <property type="component" value="Unassembled WGS sequence"/>
</dbReference>
<dbReference type="EMBL" id="FOCG01000001">
    <property type="protein sequence ID" value="SEM72025.1"/>
    <property type="molecule type" value="Genomic_DNA"/>
</dbReference>
<evidence type="ECO:0000313" key="5">
    <source>
        <dbReference type="Proteomes" id="UP000199158"/>
    </source>
</evidence>
<accession>A0A1H8AMP0</accession>